<feature type="compositionally biased region" description="Polar residues" evidence="1">
    <location>
        <begin position="204"/>
        <end position="220"/>
    </location>
</feature>
<feature type="region of interest" description="Disordered" evidence="1">
    <location>
        <begin position="427"/>
        <end position="510"/>
    </location>
</feature>
<accession>A0A2H3CLN5</accession>
<feature type="region of interest" description="Disordered" evidence="1">
    <location>
        <begin position="113"/>
        <end position="312"/>
    </location>
</feature>
<proteinExistence type="predicted"/>
<feature type="compositionally biased region" description="Basic and acidic residues" evidence="1">
    <location>
        <begin position="377"/>
        <end position="390"/>
    </location>
</feature>
<feature type="compositionally biased region" description="Low complexity" evidence="1">
    <location>
        <begin position="172"/>
        <end position="183"/>
    </location>
</feature>
<feature type="region of interest" description="Disordered" evidence="1">
    <location>
        <begin position="361"/>
        <end position="412"/>
    </location>
</feature>
<feature type="non-terminal residue" evidence="2">
    <location>
        <position position="510"/>
    </location>
</feature>
<sequence length="510" mass="55570">MAKPPVVKDAVALKHDALSAYEAAAVLLQHKVNFPPDKDSSSSDVDEWISDVYLQWTVCSNFWRPAGIKKTVWNDTEYALLECLPLVDKALIDDSCERFNTLVHRAHKYSIPNLRPIPLDTPSPSPEPELRVRTPAPPGTMTPPPAPKPTTPPPQKGKDTVAPQSTPNLDLSAANPAPNTSSSDVRASGPTPYNIPKPPMRRFTTPSTTQRTGPSSSSQRKVMPSLIASKSVQPSKAASSSQTVPPKPVDALKSRPPPPATRFVGFDKSTIDDNSGPSDSTKAFQKDWSSPLHNKPAQLKIGPPINISHSGASTRASSRVLVVNAVDRPNVIQGPDPDLSDEEEPVPDDLVAREAALFEDDGLAYNFSNPDDGEAIPPHDEPMDLDKDEPQSDDEEPSPPPTNIARRLRQEPRISFVFDDVTGDFVESHPTIFLPRPATTPSQSQDLRRSSRPHVSPVNPDTAYLKFTQGAKSDATKKKKKDAKGKDRATETKAPRKRARTEDDTVPTKD</sequence>
<evidence type="ECO:0000256" key="1">
    <source>
        <dbReference type="SAM" id="MobiDB-lite"/>
    </source>
</evidence>
<feature type="compositionally biased region" description="Pro residues" evidence="1">
    <location>
        <begin position="135"/>
        <end position="155"/>
    </location>
</feature>
<dbReference type="AlphaFoldDB" id="A0A2H3CLN5"/>
<protein>
    <submittedName>
        <fullName evidence="2">Uncharacterized protein</fullName>
    </submittedName>
</protein>
<dbReference type="Proteomes" id="UP000217790">
    <property type="component" value="Unassembled WGS sequence"/>
</dbReference>
<dbReference type="EMBL" id="KZ293790">
    <property type="protein sequence ID" value="PBK79298.1"/>
    <property type="molecule type" value="Genomic_DNA"/>
</dbReference>
<feature type="compositionally biased region" description="Basic and acidic residues" evidence="1">
    <location>
        <begin position="484"/>
        <end position="510"/>
    </location>
</feature>
<reference evidence="3" key="1">
    <citation type="journal article" date="2017" name="Nat. Ecol. Evol.">
        <title>Genome expansion and lineage-specific genetic innovations in the forest pathogenic fungi Armillaria.</title>
        <authorList>
            <person name="Sipos G."/>
            <person name="Prasanna A.N."/>
            <person name="Walter M.C."/>
            <person name="O'Connor E."/>
            <person name="Balint B."/>
            <person name="Krizsan K."/>
            <person name="Kiss B."/>
            <person name="Hess J."/>
            <person name="Varga T."/>
            <person name="Slot J."/>
            <person name="Riley R."/>
            <person name="Boka B."/>
            <person name="Rigling D."/>
            <person name="Barry K."/>
            <person name="Lee J."/>
            <person name="Mihaltcheva S."/>
            <person name="LaButti K."/>
            <person name="Lipzen A."/>
            <person name="Waldron R."/>
            <person name="Moloney N.M."/>
            <person name="Sperisen C."/>
            <person name="Kredics L."/>
            <person name="Vagvoelgyi C."/>
            <person name="Patrignani A."/>
            <person name="Fitzpatrick D."/>
            <person name="Nagy I."/>
            <person name="Doyle S."/>
            <person name="Anderson J.B."/>
            <person name="Grigoriev I.V."/>
            <person name="Gueldener U."/>
            <person name="Muensterkoetter M."/>
            <person name="Nagy L.G."/>
        </authorList>
    </citation>
    <scope>NUCLEOTIDE SEQUENCE [LARGE SCALE GENOMIC DNA]</scope>
    <source>
        <strain evidence="3">Ar21-2</strain>
    </source>
</reference>
<feature type="compositionally biased region" description="Polar residues" evidence="1">
    <location>
        <begin position="228"/>
        <end position="244"/>
    </location>
</feature>
<dbReference type="OrthoDB" id="3105115at2759"/>
<evidence type="ECO:0000313" key="2">
    <source>
        <dbReference type="EMBL" id="PBK79298.1"/>
    </source>
</evidence>
<name>A0A2H3CLN5_ARMGA</name>
<gene>
    <name evidence="2" type="ORF">ARMGADRAFT_1093287</name>
</gene>
<keyword evidence="3" id="KW-1185">Reference proteome</keyword>
<organism evidence="2 3">
    <name type="scientific">Armillaria gallica</name>
    <name type="common">Bulbous honey fungus</name>
    <name type="synonym">Armillaria bulbosa</name>
    <dbReference type="NCBI Taxonomy" id="47427"/>
    <lineage>
        <taxon>Eukaryota</taxon>
        <taxon>Fungi</taxon>
        <taxon>Dikarya</taxon>
        <taxon>Basidiomycota</taxon>
        <taxon>Agaricomycotina</taxon>
        <taxon>Agaricomycetes</taxon>
        <taxon>Agaricomycetidae</taxon>
        <taxon>Agaricales</taxon>
        <taxon>Marasmiineae</taxon>
        <taxon>Physalacriaceae</taxon>
        <taxon>Armillaria</taxon>
    </lineage>
</organism>
<evidence type="ECO:0000313" key="3">
    <source>
        <dbReference type="Proteomes" id="UP000217790"/>
    </source>
</evidence>
<dbReference type="InParanoid" id="A0A2H3CLN5"/>
<feature type="compositionally biased region" description="Polar residues" evidence="1">
    <location>
        <begin position="272"/>
        <end position="292"/>
    </location>
</feature>
<dbReference type="OMA" id="HIPWISD"/>